<protein>
    <submittedName>
        <fullName evidence="2">Uncharacterized protein</fullName>
    </submittedName>
</protein>
<feature type="compositionally biased region" description="Polar residues" evidence="1">
    <location>
        <begin position="365"/>
        <end position="374"/>
    </location>
</feature>
<accession>A0AAD9JBA2</accession>
<organism evidence="2 3">
    <name type="scientific">Paralvinella palmiformis</name>
    <dbReference type="NCBI Taxonomy" id="53620"/>
    <lineage>
        <taxon>Eukaryota</taxon>
        <taxon>Metazoa</taxon>
        <taxon>Spiralia</taxon>
        <taxon>Lophotrochozoa</taxon>
        <taxon>Annelida</taxon>
        <taxon>Polychaeta</taxon>
        <taxon>Sedentaria</taxon>
        <taxon>Canalipalpata</taxon>
        <taxon>Terebellida</taxon>
        <taxon>Terebelliformia</taxon>
        <taxon>Alvinellidae</taxon>
        <taxon>Paralvinella</taxon>
    </lineage>
</organism>
<name>A0AAD9JBA2_9ANNE</name>
<evidence type="ECO:0000313" key="2">
    <source>
        <dbReference type="EMBL" id="KAK2149597.1"/>
    </source>
</evidence>
<proteinExistence type="predicted"/>
<dbReference type="AlphaFoldDB" id="A0AAD9JBA2"/>
<feature type="region of interest" description="Disordered" evidence="1">
    <location>
        <begin position="1"/>
        <end position="54"/>
    </location>
</feature>
<feature type="region of interest" description="Disordered" evidence="1">
    <location>
        <begin position="348"/>
        <end position="374"/>
    </location>
</feature>
<comment type="caution">
    <text evidence="2">The sequence shown here is derived from an EMBL/GenBank/DDBJ whole genome shotgun (WGS) entry which is preliminary data.</text>
</comment>
<feature type="compositionally biased region" description="Polar residues" evidence="1">
    <location>
        <begin position="38"/>
        <end position="53"/>
    </location>
</feature>
<dbReference type="Proteomes" id="UP001208570">
    <property type="component" value="Unassembled WGS sequence"/>
</dbReference>
<evidence type="ECO:0000256" key="1">
    <source>
        <dbReference type="SAM" id="MobiDB-lite"/>
    </source>
</evidence>
<evidence type="ECO:0000313" key="3">
    <source>
        <dbReference type="Proteomes" id="UP001208570"/>
    </source>
</evidence>
<sequence>MDNHQKAKCQQVSVNEIDSPEPPVFCTPGAKQLRNHRQVQSSANPDTISENNTPEPPVFMTPGLPQLTGKPVNSSGVVDNIDSPEPPVFCTPGMKQLRNHRQLESSAKPDTISENNTPEPPVFMTPGLPQITGKPVNSSGVVDNDTPEPPVLCTPWTKQIRKLPAVNRTADTVESSSSHIGYDIGPDTPEPPELTSDFGAMLCLHQHKVSMVNTLDTKGNIPVGEKENGADGSPDSNFLRGKPIFIQSATPEAPELTFSYKDILSSKAIIPSIDQKLMESEPVAPEKSINVQTGSPEAPVKQLTSIVPSPMAPVLSDCQTDDVNTPQIPVLSGKYNFIKSTECEAKHTTSCDRIEDKENHKPEKSSSLSRLMNTTVPPSPGEIQLCVYIPRMSDEEYQEQPSYLINILPQDKINQSIMQLNQLLAGRLQAGEEAVLSQDDLQNGLNTTQVRAIFLCLMRLGRLSPKYKIDGSRCYELCT</sequence>
<feature type="compositionally biased region" description="Basic and acidic residues" evidence="1">
    <location>
        <begin position="348"/>
        <end position="364"/>
    </location>
</feature>
<gene>
    <name evidence="2" type="ORF">LSH36_445g02072</name>
</gene>
<keyword evidence="3" id="KW-1185">Reference proteome</keyword>
<dbReference type="EMBL" id="JAODUP010000445">
    <property type="protein sequence ID" value="KAK2149597.1"/>
    <property type="molecule type" value="Genomic_DNA"/>
</dbReference>
<reference evidence="2" key="1">
    <citation type="journal article" date="2023" name="Mol. Biol. Evol.">
        <title>Third-Generation Sequencing Reveals the Adaptive Role of the Epigenome in Three Deep-Sea Polychaetes.</title>
        <authorList>
            <person name="Perez M."/>
            <person name="Aroh O."/>
            <person name="Sun Y."/>
            <person name="Lan Y."/>
            <person name="Juniper S.K."/>
            <person name="Young C.R."/>
            <person name="Angers B."/>
            <person name="Qian P.Y."/>
        </authorList>
    </citation>
    <scope>NUCLEOTIDE SEQUENCE</scope>
    <source>
        <strain evidence="2">P08H-3</strain>
    </source>
</reference>